<evidence type="ECO:0000313" key="3">
    <source>
        <dbReference type="Proteomes" id="UP000260925"/>
    </source>
</evidence>
<dbReference type="PANTHER" id="PTHR10000">
    <property type="entry name" value="PHOSPHOSERINE PHOSPHATASE"/>
    <property type="match status" value="1"/>
</dbReference>
<feature type="compositionally biased region" description="Low complexity" evidence="1">
    <location>
        <begin position="1"/>
        <end position="11"/>
    </location>
</feature>
<dbReference type="Proteomes" id="UP000260925">
    <property type="component" value="Unassembled WGS sequence"/>
</dbReference>
<dbReference type="Gene3D" id="3.30.1240.10">
    <property type="match status" value="1"/>
</dbReference>
<evidence type="ECO:0008006" key="4">
    <source>
        <dbReference type="Google" id="ProtNLM"/>
    </source>
</evidence>
<protein>
    <recommendedName>
        <fullName evidence="4">HAD family hydrolase</fullName>
    </recommendedName>
</protein>
<evidence type="ECO:0000313" key="2">
    <source>
        <dbReference type="EMBL" id="HAF71991.1"/>
    </source>
</evidence>
<name>A0A3B9QSN2_9CORY</name>
<proteinExistence type="predicted"/>
<comment type="caution">
    <text evidence="2">The sequence shown here is derived from an EMBL/GenBank/DDBJ whole genome shotgun (WGS) entry which is preliminary data.</text>
</comment>
<feature type="region of interest" description="Disordered" evidence="1">
    <location>
        <begin position="1"/>
        <end position="24"/>
    </location>
</feature>
<evidence type="ECO:0000256" key="1">
    <source>
        <dbReference type="SAM" id="MobiDB-lite"/>
    </source>
</evidence>
<dbReference type="GO" id="GO:0005829">
    <property type="term" value="C:cytosol"/>
    <property type="evidence" value="ECO:0007669"/>
    <property type="project" value="TreeGrafter"/>
</dbReference>
<dbReference type="SUPFAM" id="SSF56784">
    <property type="entry name" value="HAD-like"/>
    <property type="match status" value="1"/>
</dbReference>
<dbReference type="InterPro" id="IPR036412">
    <property type="entry name" value="HAD-like_sf"/>
</dbReference>
<dbReference type="GO" id="GO:0000287">
    <property type="term" value="F:magnesium ion binding"/>
    <property type="evidence" value="ECO:0007669"/>
    <property type="project" value="TreeGrafter"/>
</dbReference>
<dbReference type="NCBIfam" id="TIGR01484">
    <property type="entry name" value="HAD-SF-IIB"/>
    <property type="match status" value="1"/>
</dbReference>
<dbReference type="SFLD" id="SFLDS00003">
    <property type="entry name" value="Haloacid_Dehalogenase"/>
    <property type="match status" value="1"/>
</dbReference>
<dbReference type="InterPro" id="IPR000150">
    <property type="entry name" value="Cof"/>
</dbReference>
<dbReference type="SFLD" id="SFLDG01140">
    <property type="entry name" value="C2.B:_Phosphomannomutase_and_P"/>
    <property type="match status" value="1"/>
</dbReference>
<dbReference type="NCBIfam" id="TIGR00099">
    <property type="entry name" value="Cof-subfamily"/>
    <property type="match status" value="1"/>
</dbReference>
<dbReference type="InterPro" id="IPR006379">
    <property type="entry name" value="HAD-SF_hydro_IIB"/>
</dbReference>
<feature type="compositionally biased region" description="Pro residues" evidence="1">
    <location>
        <begin position="12"/>
        <end position="21"/>
    </location>
</feature>
<sequence>MDSMDTTAVPTTVPPAVPTPRPWTDITGPVPDLRLVILDMDGTLLNGSDAVPDSFWELLPELRRRGITVVPASGRQYATLKGMFAEHGIRTFICENGTLVVHDDEVVSTSPVDSTTVDRIIDIVRTAETDRNVGLVVCGPKKAYIERDDDVFAAEAHRYYRSLEVVPNLHAVPDIEEGTVLKCACFDFDSAAQAASALFTGGGPGVADLREEHQVVVSGKNWIDIMNGSANKGKALRALEMTLGIPRSGVAVFGDYLNDLEMMAEGDWSFAMDNGHGAVQRAAQFIAPRNTDEGVVQVLRRLIGV</sequence>
<dbReference type="Pfam" id="PF08282">
    <property type="entry name" value="Hydrolase_3"/>
    <property type="match status" value="1"/>
</dbReference>
<dbReference type="InterPro" id="IPR023214">
    <property type="entry name" value="HAD_sf"/>
</dbReference>
<accession>A0A3B9QSN2</accession>
<dbReference type="PANTHER" id="PTHR10000:SF53">
    <property type="entry name" value="5-AMINO-6-(5-PHOSPHO-D-RIBITYLAMINO)URACIL PHOSPHATASE YBJI-RELATED"/>
    <property type="match status" value="1"/>
</dbReference>
<dbReference type="AlphaFoldDB" id="A0A3B9QSN2"/>
<dbReference type="Gene3D" id="3.40.50.1000">
    <property type="entry name" value="HAD superfamily/HAD-like"/>
    <property type="match status" value="1"/>
</dbReference>
<organism evidence="2 3">
    <name type="scientific">Corynebacterium variabile</name>
    <dbReference type="NCBI Taxonomy" id="1727"/>
    <lineage>
        <taxon>Bacteria</taxon>
        <taxon>Bacillati</taxon>
        <taxon>Actinomycetota</taxon>
        <taxon>Actinomycetes</taxon>
        <taxon>Mycobacteriales</taxon>
        <taxon>Corynebacteriaceae</taxon>
        <taxon>Corynebacterium</taxon>
    </lineage>
</organism>
<gene>
    <name evidence="2" type="ORF">DCL06_02760</name>
</gene>
<dbReference type="EMBL" id="DMDD01000065">
    <property type="protein sequence ID" value="HAF71991.1"/>
    <property type="molecule type" value="Genomic_DNA"/>
</dbReference>
<dbReference type="PROSITE" id="PS01228">
    <property type="entry name" value="COF_1"/>
    <property type="match status" value="1"/>
</dbReference>
<dbReference type="GO" id="GO:0016791">
    <property type="term" value="F:phosphatase activity"/>
    <property type="evidence" value="ECO:0007669"/>
    <property type="project" value="UniProtKB-ARBA"/>
</dbReference>
<reference evidence="2 3" key="1">
    <citation type="journal article" date="2018" name="Nat. Biotechnol.">
        <title>A standardized bacterial taxonomy based on genome phylogeny substantially revises the tree of life.</title>
        <authorList>
            <person name="Parks D.H."/>
            <person name="Chuvochina M."/>
            <person name="Waite D.W."/>
            <person name="Rinke C."/>
            <person name="Skarshewski A."/>
            <person name="Chaumeil P.A."/>
            <person name="Hugenholtz P."/>
        </authorList>
    </citation>
    <scope>NUCLEOTIDE SEQUENCE [LARGE SCALE GENOMIC DNA]</scope>
    <source>
        <strain evidence="2">UBA9851</strain>
    </source>
</reference>